<evidence type="ECO:0000259" key="7">
    <source>
        <dbReference type="PROSITE" id="PS50109"/>
    </source>
</evidence>
<dbReference type="SUPFAM" id="SSF52172">
    <property type="entry name" value="CheY-like"/>
    <property type="match status" value="1"/>
</dbReference>
<dbReference type="InterPro" id="IPR001789">
    <property type="entry name" value="Sig_transdc_resp-reg_receiver"/>
</dbReference>
<keyword evidence="3 6" id="KW-0597">Phosphoprotein</keyword>
<dbReference type="InterPro" id="IPR004358">
    <property type="entry name" value="Sig_transdc_His_kin-like_C"/>
</dbReference>
<dbReference type="PRINTS" id="PR00344">
    <property type="entry name" value="BCTRLSENSOR"/>
</dbReference>
<dbReference type="Gene3D" id="1.10.287.130">
    <property type="match status" value="1"/>
</dbReference>
<dbReference type="Proteomes" id="UP000515861">
    <property type="component" value="Chromosome"/>
</dbReference>
<dbReference type="Pfam" id="PF08448">
    <property type="entry name" value="PAS_4"/>
    <property type="match status" value="2"/>
</dbReference>
<feature type="domain" description="Histidine kinase" evidence="7">
    <location>
        <begin position="484"/>
        <end position="704"/>
    </location>
</feature>
<keyword evidence="4" id="KW-0808">Transferase</keyword>
<dbReference type="Gene3D" id="3.30.450.40">
    <property type="match status" value="1"/>
</dbReference>
<dbReference type="EMBL" id="CP060697">
    <property type="protein sequence ID" value="QNM84088.1"/>
    <property type="molecule type" value="Genomic_DNA"/>
</dbReference>
<sequence length="835" mass="90316">MDWAKSALGPIDQWPAELRILVQTTLAAPVPAALLWGPQGILVYNDGYAAVCGPRHPEALGQSALEVWPEAREFNEQVIAAGLEGTALRFERQELELWRHGVAERVWMDLEYTPVRDGSGAPAGVLSFVFDVTEQVMAEARLSESEALFRFLYDVGQAVATVGDADEILAITTRMVGEHLGISSCAYADMDDDEDGFTIRGDWAAPGSQSIVGHYSLAAFGQKALVELHAGRPLIVNDNAIELAPHEAKTFQDIGIAATICMPLVVEGRLKALMAIHDRRPRTWSDHDLAVIREITNRSWAHVERVRSEARTRESMAALAELNHTLEERVARALAERKTFGDIVDGSGAAVTALGPDWRILAINRVNIDAFERIYGRRPAVGDHFLSLFDDRPEDRAQQEAIWSRALAGETFHVVEQFGDSARDRRYYEVRFDPLLDKDGERIGAASTSYDVTDRIAAERRLEAAEEQLRASQKMEAMGQLTGGVAHDFNNLLAPILGGLDMLRREEVGTARHQKLIAGAIQSAERARVLVQRLLAFARRQPLQAQGVDLSALVTNMRELLTTTLGPQIALDTKVEQGLPSAHADPNQLEMALLNLAVNSRDAMPEGGTLTLTAAVDELGADNAAALDAATYVRLTVSDTGQGMPADIVAKAVEPFFSTKGIGKGTGLGLSMVHGLARQLGGGLAIDSAPGAGTSVHLWLPLSEEQPRSAMGAAPAIAEGVHSGLVLLVDDEELVRLSTADMLGELGYEVVEAGSAEQALEEVQRGLTPDLLVSDHLMPGMSGVHLARALRADRADLKVLIVSGYAETEGLAPEFARLEKPFRKDELSARLAALP</sequence>
<dbReference type="InterPro" id="IPR035965">
    <property type="entry name" value="PAS-like_dom_sf"/>
</dbReference>
<feature type="domain" description="Response regulatory" evidence="8">
    <location>
        <begin position="725"/>
        <end position="835"/>
    </location>
</feature>
<evidence type="ECO:0000256" key="6">
    <source>
        <dbReference type="PROSITE-ProRule" id="PRU00169"/>
    </source>
</evidence>
<dbReference type="PANTHER" id="PTHR43065:SF42">
    <property type="entry name" value="TWO-COMPONENT SENSOR PPRA"/>
    <property type="match status" value="1"/>
</dbReference>
<dbReference type="SMART" id="SM00448">
    <property type="entry name" value="REC"/>
    <property type="match status" value="1"/>
</dbReference>
<dbReference type="PANTHER" id="PTHR43065">
    <property type="entry name" value="SENSOR HISTIDINE KINASE"/>
    <property type="match status" value="1"/>
</dbReference>
<dbReference type="SUPFAM" id="SSF55785">
    <property type="entry name" value="PYP-like sensor domain (PAS domain)"/>
    <property type="match status" value="2"/>
</dbReference>
<reference evidence="10 11" key="1">
    <citation type="submission" date="2020-08" db="EMBL/GenBank/DDBJ databases">
        <title>Sphingomonas sp. sand1-3 16S ribosomal RNA gene Genome sequencing and assembly.</title>
        <authorList>
            <person name="Kang M."/>
        </authorList>
    </citation>
    <scope>NUCLEOTIDE SEQUENCE [LARGE SCALE GENOMIC DNA]</scope>
    <source>
        <strain evidence="11">sand1-3</strain>
    </source>
</reference>
<keyword evidence="11" id="KW-1185">Reference proteome</keyword>
<dbReference type="KEGG" id="ssau:H8M03_10470"/>
<evidence type="ECO:0000256" key="2">
    <source>
        <dbReference type="ARBA" id="ARBA00012438"/>
    </source>
</evidence>
<proteinExistence type="predicted"/>
<evidence type="ECO:0000313" key="10">
    <source>
        <dbReference type="EMBL" id="QNM84088.1"/>
    </source>
</evidence>
<evidence type="ECO:0000256" key="3">
    <source>
        <dbReference type="ARBA" id="ARBA00022553"/>
    </source>
</evidence>
<dbReference type="PROSITE" id="PS50113">
    <property type="entry name" value="PAC"/>
    <property type="match status" value="1"/>
</dbReference>
<dbReference type="AlphaFoldDB" id="A0A7G9L639"/>
<dbReference type="InterPro" id="IPR003018">
    <property type="entry name" value="GAF"/>
</dbReference>
<dbReference type="Pfam" id="PF02518">
    <property type="entry name" value="HATPase_c"/>
    <property type="match status" value="1"/>
</dbReference>
<evidence type="ECO:0000256" key="1">
    <source>
        <dbReference type="ARBA" id="ARBA00000085"/>
    </source>
</evidence>
<accession>A0A7G9L639</accession>
<dbReference type="InterPro" id="IPR036890">
    <property type="entry name" value="HATPase_C_sf"/>
</dbReference>
<dbReference type="CDD" id="cd00082">
    <property type="entry name" value="HisKA"/>
    <property type="match status" value="1"/>
</dbReference>
<dbReference type="Pfam" id="PF01590">
    <property type="entry name" value="GAF"/>
    <property type="match status" value="1"/>
</dbReference>
<evidence type="ECO:0000256" key="4">
    <source>
        <dbReference type="ARBA" id="ARBA00022679"/>
    </source>
</evidence>
<evidence type="ECO:0000313" key="11">
    <source>
        <dbReference type="Proteomes" id="UP000515861"/>
    </source>
</evidence>
<feature type="modified residue" description="4-aspartylphosphate" evidence="6">
    <location>
        <position position="775"/>
    </location>
</feature>
<name>A0A7G9L639_9SPHN</name>
<dbReference type="SMART" id="SM00388">
    <property type="entry name" value="HisKA"/>
    <property type="match status" value="1"/>
</dbReference>
<protein>
    <recommendedName>
        <fullName evidence="2">histidine kinase</fullName>
        <ecNumber evidence="2">2.7.13.3</ecNumber>
    </recommendedName>
</protein>
<dbReference type="InterPro" id="IPR036097">
    <property type="entry name" value="HisK_dim/P_sf"/>
</dbReference>
<evidence type="ECO:0000259" key="8">
    <source>
        <dbReference type="PROSITE" id="PS50110"/>
    </source>
</evidence>
<dbReference type="SMART" id="SM00387">
    <property type="entry name" value="HATPase_c"/>
    <property type="match status" value="1"/>
</dbReference>
<dbReference type="InterPro" id="IPR003661">
    <property type="entry name" value="HisK_dim/P_dom"/>
</dbReference>
<dbReference type="InterPro" id="IPR005467">
    <property type="entry name" value="His_kinase_dom"/>
</dbReference>
<dbReference type="PROSITE" id="PS50110">
    <property type="entry name" value="RESPONSE_REGULATORY"/>
    <property type="match status" value="1"/>
</dbReference>
<dbReference type="Pfam" id="PF00072">
    <property type="entry name" value="Response_reg"/>
    <property type="match status" value="1"/>
</dbReference>
<dbReference type="SMART" id="SM00065">
    <property type="entry name" value="GAF"/>
    <property type="match status" value="1"/>
</dbReference>
<dbReference type="InterPro" id="IPR000014">
    <property type="entry name" value="PAS"/>
</dbReference>
<evidence type="ECO:0000256" key="5">
    <source>
        <dbReference type="ARBA" id="ARBA00022777"/>
    </source>
</evidence>
<dbReference type="NCBIfam" id="TIGR00229">
    <property type="entry name" value="sensory_box"/>
    <property type="match status" value="1"/>
</dbReference>
<dbReference type="SUPFAM" id="SSF55874">
    <property type="entry name" value="ATPase domain of HSP90 chaperone/DNA topoisomerase II/histidine kinase"/>
    <property type="match status" value="1"/>
</dbReference>
<dbReference type="InterPro" id="IPR003594">
    <property type="entry name" value="HATPase_dom"/>
</dbReference>
<dbReference type="Gene3D" id="3.30.450.20">
    <property type="entry name" value="PAS domain"/>
    <property type="match status" value="2"/>
</dbReference>
<dbReference type="EC" id="2.7.13.3" evidence="2"/>
<dbReference type="SMART" id="SM00086">
    <property type="entry name" value="PAC"/>
    <property type="match status" value="2"/>
</dbReference>
<dbReference type="SUPFAM" id="SSF47384">
    <property type="entry name" value="Homodimeric domain of signal transducing histidine kinase"/>
    <property type="match status" value="1"/>
</dbReference>
<dbReference type="SUPFAM" id="SSF55781">
    <property type="entry name" value="GAF domain-like"/>
    <property type="match status" value="1"/>
</dbReference>
<dbReference type="InterPro" id="IPR011006">
    <property type="entry name" value="CheY-like_superfamily"/>
</dbReference>
<keyword evidence="5" id="KW-0418">Kinase</keyword>
<dbReference type="InterPro" id="IPR029016">
    <property type="entry name" value="GAF-like_dom_sf"/>
</dbReference>
<evidence type="ECO:0000259" key="9">
    <source>
        <dbReference type="PROSITE" id="PS50113"/>
    </source>
</evidence>
<feature type="domain" description="PAC" evidence="9">
    <location>
        <begin position="91"/>
        <end position="144"/>
    </location>
</feature>
<dbReference type="Pfam" id="PF00512">
    <property type="entry name" value="HisKA"/>
    <property type="match status" value="1"/>
</dbReference>
<dbReference type="InterPro" id="IPR000700">
    <property type="entry name" value="PAS-assoc_C"/>
</dbReference>
<dbReference type="InterPro" id="IPR013656">
    <property type="entry name" value="PAS_4"/>
</dbReference>
<organism evidence="10 11">
    <name type="scientific">Sphingomonas sabuli</name>
    <dbReference type="NCBI Taxonomy" id="2764186"/>
    <lineage>
        <taxon>Bacteria</taxon>
        <taxon>Pseudomonadati</taxon>
        <taxon>Pseudomonadota</taxon>
        <taxon>Alphaproteobacteria</taxon>
        <taxon>Sphingomonadales</taxon>
        <taxon>Sphingomonadaceae</taxon>
        <taxon>Sphingomonas</taxon>
    </lineage>
</organism>
<dbReference type="Gene3D" id="3.40.50.2300">
    <property type="match status" value="1"/>
</dbReference>
<dbReference type="PROSITE" id="PS50109">
    <property type="entry name" value="HIS_KIN"/>
    <property type="match status" value="1"/>
</dbReference>
<dbReference type="InterPro" id="IPR001610">
    <property type="entry name" value="PAC"/>
</dbReference>
<dbReference type="Gene3D" id="3.30.565.10">
    <property type="entry name" value="Histidine kinase-like ATPase, C-terminal domain"/>
    <property type="match status" value="1"/>
</dbReference>
<dbReference type="GO" id="GO:0000155">
    <property type="term" value="F:phosphorelay sensor kinase activity"/>
    <property type="evidence" value="ECO:0007669"/>
    <property type="project" value="InterPro"/>
</dbReference>
<gene>
    <name evidence="10" type="ORF">H8M03_10470</name>
</gene>
<comment type="catalytic activity">
    <reaction evidence="1">
        <text>ATP + protein L-histidine = ADP + protein N-phospho-L-histidine.</text>
        <dbReference type="EC" id="2.7.13.3"/>
    </reaction>
</comment>